<reference evidence="3 4" key="1">
    <citation type="submission" date="2019-02" db="EMBL/GenBank/DDBJ databases">
        <title>Deep-cultivation of Planctomycetes and their phenomic and genomic characterization uncovers novel biology.</title>
        <authorList>
            <person name="Wiegand S."/>
            <person name="Jogler M."/>
            <person name="Boedeker C."/>
            <person name="Pinto D."/>
            <person name="Vollmers J."/>
            <person name="Rivas-Marin E."/>
            <person name="Kohn T."/>
            <person name="Peeters S.H."/>
            <person name="Heuer A."/>
            <person name="Rast P."/>
            <person name="Oberbeckmann S."/>
            <person name="Bunk B."/>
            <person name="Jeske O."/>
            <person name="Meyerdierks A."/>
            <person name="Storesund J.E."/>
            <person name="Kallscheuer N."/>
            <person name="Luecker S."/>
            <person name="Lage O.M."/>
            <person name="Pohl T."/>
            <person name="Merkel B.J."/>
            <person name="Hornburger P."/>
            <person name="Mueller R.-W."/>
            <person name="Bruemmer F."/>
            <person name="Labrenz M."/>
            <person name="Spormann A.M."/>
            <person name="Op den Camp H."/>
            <person name="Overmann J."/>
            <person name="Amann R."/>
            <person name="Jetten M.S.M."/>
            <person name="Mascher T."/>
            <person name="Medema M.H."/>
            <person name="Devos D.P."/>
            <person name="Kaster A.-K."/>
            <person name="Ovreas L."/>
            <person name="Rohde M."/>
            <person name="Galperin M.Y."/>
            <person name="Jogler C."/>
        </authorList>
    </citation>
    <scope>NUCLEOTIDE SEQUENCE [LARGE SCALE GENOMIC DNA]</scope>
    <source>
        <strain evidence="3 4">CA12</strain>
    </source>
</reference>
<accession>A0A517P427</accession>
<dbReference type="PROSITE" id="PS51318">
    <property type="entry name" value="TAT"/>
    <property type="match status" value="1"/>
</dbReference>
<dbReference type="KEGG" id="acaf:CA12_01890"/>
<protein>
    <recommendedName>
        <fullName evidence="5">FG-GAP repeat protein</fullName>
    </recommendedName>
</protein>
<keyword evidence="1" id="KW-0732">Signal</keyword>
<organism evidence="3 4">
    <name type="scientific">Alienimonas californiensis</name>
    <dbReference type="NCBI Taxonomy" id="2527989"/>
    <lineage>
        <taxon>Bacteria</taxon>
        <taxon>Pseudomonadati</taxon>
        <taxon>Planctomycetota</taxon>
        <taxon>Planctomycetia</taxon>
        <taxon>Planctomycetales</taxon>
        <taxon>Planctomycetaceae</taxon>
        <taxon>Alienimonas</taxon>
    </lineage>
</organism>
<evidence type="ECO:0000313" key="3">
    <source>
        <dbReference type="EMBL" id="QDT14121.1"/>
    </source>
</evidence>
<sequence length="1220" mass="131797">MTAPARRRSFVLLAGLLLAALAVGLAVWLWMRPSVPEPAEAARLVRVHNEAVAALEAGDPAAADPLLAELIEERIPAAMGLNVAAIRNRAVGAVLAIDAESGDALPAAEREAWFVRAEAAVAALQARVPDAPAGFYLESRLATAAGDDARQLEALLKTSARADAGWGSFLLYDAFGDSPDPDRTAVADAALAEARRFAPENAWVLLQYLQWATENKEPETAAAFADLRTQVAPYADGFALRQNGDVLPLIEAGEAAAKAGDWNTARRNATLLFNVLRAEEVVRSDRLAVQRHPLDFLVTDLPSTFYDASGLSRTPEATAIPVQFEPFAGPAAAPEVAGALAIETANLDLLGGEELLILTGDTVRAFSRDAGGPWAETLRYDLPADQFDGLLAADLDLDNAAAPAAAAGRNGPAVACHTADPDLVLWGPGGVLVLENRLQADGTRALVPVADQAALNALEGVSLVAAADLDQEGDLDLAVLSEGGPSLWFNRGNLTFENRTGRSDLGEKAFAATDVLAVDLDRDVDLDLLWGTAGAAAPVGVWENLRHGEFRAQIESAGGPLGFELLDADGNASWDLAVADGERVRLHTSVAPAPGRLRWSEPRTISEFPATRLRSLDHDNDGRVDLLAWGPDGVRLLRNAAGGWEDVSDRLPATQGRIQDALPRDLDGDGDLDLVMLVVDRVVVWENRGGDANDSLQVALLAEFDNDGTDPKRTNHVGLGSLLELRRGPVYQAAVVRDAVTHFGLGPKTDGPAGEALRVLWPNGIPEVVREPTGGALCHPQKLGGSCPYLYTWNGERFIFATDLCWAAPIGLQLAEGVFAPTRAWEHVKIDGADLKPRDGRYELRVTCELWEADYFDRIELTCVDHPPGTHVFTNEKVGPPELVEPRLYAAVTLHEPVAARVRSGEEEAGAWRDVLETIRKRDEDYVRPFELKRTQGYTAPWTLELDLAGSPRAGAVLLLTGWTFPTDTGLNVALSQNPDLPGPRPPTLLMETAEGWETVLPNAGFPGGKTKTIALPLPDFRSDDRRVRLSGTQELYWDRAAWCVPGKVEVRETQAELLSADLRYRGFSARRWPEGGHGPDQFDYQNVTAEQIWPPMAGPFTRFGDVRELLTAADDRQAVLASGDEIALSFAAPPLRDGWMRDFIISSIGYDKDANLHTVHGQTVEPLPHAGMTRYPPPPGEPFPDTPALRDYLKDYQTRPADARAFWRAVRDQAEDVTP</sequence>
<evidence type="ECO:0000256" key="2">
    <source>
        <dbReference type="SAM" id="MobiDB-lite"/>
    </source>
</evidence>
<dbReference type="InterPro" id="IPR028994">
    <property type="entry name" value="Integrin_alpha_N"/>
</dbReference>
<dbReference type="InterPro" id="IPR006311">
    <property type="entry name" value="TAT_signal"/>
</dbReference>
<name>A0A517P427_9PLAN</name>
<dbReference type="PANTHER" id="PTHR44103:SF1">
    <property type="entry name" value="PROPROTEIN CONVERTASE P"/>
    <property type="match status" value="1"/>
</dbReference>
<feature type="compositionally biased region" description="Pro residues" evidence="2">
    <location>
        <begin position="1176"/>
        <end position="1186"/>
    </location>
</feature>
<keyword evidence="4" id="KW-1185">Reference proteome</keyword>
<feature type="region of interest" description="Disordered" evidence="2">
    <location>
        <begin position="1168"/>
        <end position="1189"/>
    </location>
</feature>
<dbReference type="Pfam" id="PF13517">
    <property type="entry name" value="FG-GAP_3"/>
    <property type="match status" value="2"/>
</dbReference>
<evidence type="ECO:0000313" key="4">
    <source>
        <dbReference type="Proteomes" id="UP000318741"/>
    </source>
</evidence>
<evidence type="ECO:0000256" key="1">
    <source>
        <dbReference type="ARBA" id="ARBA00022729"/>
    </source>
</evidence>
<dbReference type="InterPro" id="IPR013517">
    <property type="entry name" value="FG-GAP"/>
</dbReference>
<dbReference type="RefSeq" id="WP_145356722.1">
    <property type="nucleotide sequence ID" value="NZ_CP036265.1"/>
</dbReference>
<dbReference type="AlphaFoldDB" id="A0A517P427"/>
<gene>
    <name evidence="3" type="ORF">CA12_01890</name>
</gene>
<proteinExistence type="predicted"/>
<dbReference type="SUPFAM" id="SSF69318">
    <property type="entry name" value="Integrin alpha N-terminal domain"/>
    <property type="match status" value="1"/>
</dbReference>
<dbReference type="Proteomes" id="UP000318741">
    <property type="component" value="Chromosome"/>
</dbReference>
<dbReference type="OrthoDB" id="221211at2"/>
<dbReference type="EMBL" id="CP036265">
    <property type="protein sequence ID" value="QDT14121.1"/>
    <property type="molecule type" value="Genomic_DNA"/>
</dbReference>
<dbReference type="PANTHER" id="PTHR44103">
    <property type="entry name" value="PROPROTEIN CONVERTASE P"/>
    <property type="match status" value="1"/>
</dbReference>
<evidence type="ECO:0008006" key="5">
    <source>
        <dbReference type="Google" id="ProtNLM"/>
    </source>
</evidence>